<sequence>MLQNSGRFSIATTSVSSTILQRLKIIRTVSTNASDVENNPEMSSKQQIKTSLNERHRIIAEGGIPPLTYDYEKEKWAQRTRFGLYGLASGVDIRKLWPTVEVTSGVDIRKLWPTVEEAEEAKAMKFYRKYDDAREIAIKNKTAKIEAVKKKLEEVRKNEENYEKKLADYYASQVKAETEKSEQEKVMERRIREIQEYFGYWIDPNDPRFEVMLKQKEAEEKKAEKMAKRAAAEKKKIAASS</sequence>
<proteinExistence type="predicted"/>
<protein>
    <submittedName>
        <fullName evidence="2">Large ribosomal subunit protein mL64</fullName>
    </submittedName>
</protein>
<accession>A0AC34QWX2</accession>
<organism evidence="1 2">
    <name type="scientific">Panagrolaimus sp. JU765</name>
    <dbReference type="NCBI Taxonomy" id="591449"/>
    <lineage>
        <taxon>Eukaryota</taxon>
        <taxon>Metazoa</taxon>
        <taxon>Ecdysozoa</taxon>
        <taxon>Nematoda</taxon>
        <taxon>Chromadorea</taxon>
        <taxon>Rhabditida</taxon>
        <taxon>Tylenchina</taxon>
        <taxon>Panagrolaimomorpha</taxon>
        <taxon>Panagrolaimoidea</taxon>
        <taxon>Panagrolaimidae</taxon>
        <taxon>Panagrolaimus</taxon>
    </lineage>
</organism>
<reference evidence="2" key="1">
    <citation type="submission" date="2022-11" db="UniProtKB">
        <authorList>
            <consortium name="WormBaseParasite"/>
        </authorList>
    </citation>
    <scope>IDENTIFICATION</scope>
</reference>
<name>A0AC34QWX2_9BILA</name>
<evidence type="ECO:0000313" key="1">
    <source>
        <dbReference type="Proteomes" id="UP000887576"/>
    </source>
</evidence>
<dbReference type="Proteomes" id="UP000887576">
    <property type="component" value="Unplaced"/>
</dbReference>
<dbReference type="WBParaSite" id="JU765_v2.g20011.t2">
    <property type="protein sequence ID" value="JU765_v2.g20011.t2"/>
    <property type="gene ID" value="JU765_v2.g20011"/>
</dbReference>
<evidence type="ECO:0000313" key="2">
    <source>
        <dbReference type="WBParaSite" id="JU765_v2.g20011.t2"/>
    </source>
</evidence>